<evidence type="ECO:0000256" key="5">
    <source>
        <dbReference type="ARBA" id="ARBA00012146"/>
    </source>
</evidence>
<comment type="cofactor">
    <cofactor evidence="1">
        <name>Mg(2+)</name>
        <dbReference type="ChEBI" id="CHEBI:18420"/>
    </cofactor>
</comment>
<evidence type="ECO:0000256" key="8">
    <source>
        <dbReference type="ARBA" id="ARBA00022801"/>
    </source>
</evidence>
<evidence type="ECO:0000256" key="4">
    <source>
        <dbReference type="ARBA" id="ARBA00007958"/>
    </source>
</evidence>
<dbReference type="GO" id="GO:0046872">
    <property type="term" value="F:metal ion binding"/>
    <property type="evidence" value="ECO:0007669"/>
    <property type="project" value="UniProtKB-KW"/>
</dbReference>
<evidence type="ECO:0000256" key="13">
    <source>
        <dbReference type="ARBA" id="ARBA00047820"/>
    </source>
</evidence>
<keyword evidence="7" id="KW-0479">Metal-binding</keyword>
<protein>
    <recommendedName>
        <fullName evidence="12">Phospholysine phosphohistidine inorganic pyrophosphate phosphatase</fullName>
        <ecNumber evidence="5">3.6.1.1</ecNumber>
    </recommendedName>
</protein>
<evidence type="ECO:0000256" key="2">
    <source>
        <dbReference type="ARBA" id="ARBA00004123"/>
    </source>
</evidence>
<comment type="catalytic activity">
    <reaction evidence="13">
        <text>diphosphate + H2O = 2 phosphate + H(+)</text>
        <dbReference type="Rhea" id="RHEA:24576"/>
        <dbReference type="ChEBI" id="CHEBI:15377"/>
        <dbReference type="ChEBI" id="CHEBI:15378"/>
        <dbReference type="ChEBI" id="CHEBI:33019"/>
        <dbReference type="ChEBI" id="CHEBI:43474"/>
        <dbReference type="EC" id="3.6.1.1"/>
    </reaction>
</comment>
<dbReference type="PANTHER" id="PTHR19288">
    <property type="entry name" value="4-NITROPHENYLPHOSPHATASE-RELATED"/>
    <property type="match status" value="1"/>
</dbReference>
<dbReference type="FunFam" id="3.40.50.1000:FF:000051">
    <property type="entry name" value="Phospholysine phosphohistidine inorganic pyrophosphate phosphatase"/>
    <property type="match status" value="1"/>
</dbReference>
<evidence type="ECO:0000256" key="11">
    <source>
        <dbReference type="ARBA" id="ARBA00037258"/>
    </source>
</evidence>
<dbReference type="GO" id="GO:0005634">
    <property type="term" value="C:nucleus"/>
    <property type="evidence" value="ECO:0007669"/>
    <property type="project" value="UniProtKB-SubCell"/>
</dbReference>
<accession>A0A8R1EA79</accession>
<proteinExistence type="inferred from homology"/>
<evidence type="ECO:0000256" key="7">
    <source>
        <dbReference type="ARBA" id="ARBA00022723"/>
    </source>
</evidence>
<keyword evidence="15" id="KW-1185">Reference proteome</keyword>
<comment type="function">
    <text evidence="11">Phosphatase that hydrolyzes imidodiphosphate, 3-phosphohistidine and 6-phospholysine. Has broad substrate specificity and can also hydrolyze inorganic diphosphate, but with lower efficiency.</text>
</comment>
<evidence type="ECO:0000313" key="15">
    <source>
        <dbReference type="Proteomes" id="UP000005237"/>
    </source>
</evidence>
<reference evidence="14" key="2">
    <citation type="submission" date="2022-06" db="UniProtKB">
        <authorList>
            <consortium name="EnsemblMetazoa"/>
        </authorList>
    </citation>
    <scope>IDENTIFICATION</scope>
    <source>
        <strain evidence="14">DF5081</strain>
    </source>
</reference>
<dbReference type="GO" id="GO:0004427">
    <property type="term" value="F:inorganic diphosphate phosphatase activity"/>
    <property type="evidence" value="ECO:0007669"/>
    <property type="project" value="UniProtKB-EC"/>
</dbReference>
<evidence type="ECO:0000313" key="14">
    <source>
        <dbReference type="EnsemblMetazoa" id="CJA29286.1"/>
    </source>
</evidence>
<name>A0A8R1EA79_CAEJA</name>
<dbReference type="EnsemblMetazoa" id="CJA29286.1">
    <property type="protein sequence ID" value="CJA29286.1"/>
    <property type="gene ID" value="WBGene00184860"/>
</dbReference>
<dbReference type="Gene3D" id="3.40.50.1000">
    <property type="entry name" value="HAD superfamily/HAD-like"/>
    <property type="match status" value="1"/>
</dbReference>
<keyword evidence="8" id="KW-0378">Hydrolase</keyword>
<dbReference type="Proteomes" id="UP000005237">
    <property type="component" value="Unassembled WGS sequence"/>
</dbReference>
<reference evidence="15" key="1">
    <citation type="submission" date="2010-08" db="EMBL/GenBank/DDBJ databases">
        <authorList>
            <consortium name="Caenorhabditis japonica Sequencing Consortium"/>
            <person name="Wilson R.K."/>
        </authorList>
    </citation>
    <scope>NUCLEOTIDE SEQUENCE [LARGE SCALE GENOMIC DNA]</scope>
    <source>
        <strain evidence="15">DF5081</strain>
    </source>
</reference>
<keyword evidence="9" id="KW-0460">Magnesium</keyword>
<evidence type="ECO:0000256" key="1">
    <source>
        <dbReference type="ARBA" id="ARBA00001946"/>
    </source>
</evidence>
<dbReference type="Pfam" id="PF13242">
    <property type="entry name" value="Hydrolase_like"/>
    <property type="match status" value="1"/>
</dbReference>
<keyword evidence="10" id="KW-0539">Nucleus</keyword>
<evidence type="ECO:0000256" key="10">
    <source>
        <dbReference type="ARBA" id="ARBA00023242"/>
    </source>
</evidence>
<evidence type="ECO:0000256" key="12">
    <source>
        <dbReference type="ARBA" id="ARBA00039357"/>
    </source>
</evidence>
<evidence type="ECO:0000256" key="3">
    <source>
        <dbReference type="ARBA" id="ARBA00004496"/>
    </source>
</evidence>
<dbReference type="GO" id="GO:0016791">
    <property type="term" value="F:phosphatase activity"/>
    <property type="evidence" value="ECO:0007669"/>
    <property type="project" value="InterPro"/>
</dbReference>
<evidence type="ECO:0000256" key="6">
    <source>
        <dbReference type="ARBA" id="ARBA00022490"/>
    </source>
</evidence>
<dbReference type="InterPro" id="IPR036412">
    <property type="entry name" value="HAD-like_sf"/>
</dbReference>
<sequence length="210" mass="23138">MTTGRAVNGFLLDITGVLYNSIYKSDGSAIPKSAEAVDFVREEDVITPAPVVAQYCREHELRPHLFVRDDVLEYFDGIDTTSPNCVVMGEVEEGFSFDRINRAFRVLLNMPKPLLITMGNGKFFQRVDGPCIDVGAFAAALKFSTNCEIVMIGDDLLSDVGGAQACGMRGIQVKTGKWRPDFEKLPVKPDLTADCLYDAVKMIADNGFRL</sequence>
<comment type="similarity">
    <text evidence="4">Belongs to the HAD-like hydrolase superfamily.</text>
</comment>
<organism evidence="14 15">
    <name type="scientific">Caenorhabditis japonica</name>
    <dbReference type="NCBI Taxonomy" id="281687"/>
    <lineage>
        <taxon>Eukaryota</taxon>
        <taxon>Metazoa</taxon>
        <taxon>Ecdysozoa</taxon>
        <taxon>Nematoda</taxon>
        <taxon>Chromadorea</taxon>
        <taxon>Rhabditida</taxon>
        <taxon>Rhabditina</taxon>
        <taxon>Rhabditomorpha</taxon>
        <taxon>Rhabditoidea</taxon>
        <taxon>Rhabditidae</taxon>
        <taxon>Peloderinae</taxon>
        <taxon>Caenorhabditis</taxon>
    </lineage>
</organism>
<dbReference type="NCBIfam" id="TIGR01458">
    <property type="entry name" value="HAD-SF-IIA-hyp3"/>
    <property type="match status" value="1"/>
</dbReference>
<dbReference type="InterPro" id="IPR023214">
    <property type="entry name" value="HAD_sf"/>
</dbReference>
<evidence type="ECO:0000256" key="9">
    <source>
        <dbReference type="ARBA" id="ARBA00022842"/>
    </source>
</evidence>
<keyword evidence="6" id="KW-0963">Cytoplasm</keyword>
<comment type="subcellular location">
    <subcellularLocation>
        <location evidence="3">Cytoplasm</location>
    </subcellularLocation>
    <subcellularLocation>
        <location evidence="2">Nucleus</location>
    </subcellularLocation>
</comment>
<dbReference type="SUPFAM" id="SSF56784">
    <property type="entry name" value="HAD-like"/>
    <property type="match status" value="1"/>
</dbReference>
<dbReference type="GO" id="GO:0005829">
    <property type="term" value="C:cytosol"/>
    <property type="evidence" value="ECO:0007669"/>
    <property type="project" value="TreeGrafter"/>
</dbReference>
<dbReference type="EC" id="3.6.1.1" evidence="5"/>
<dbReference type="AlphaFoldDB" id="A0A8R1EA79"/>
<dbReference type="PANTHER" id="PTHR19288:SF44">
    <property type="entry name" value="PHOSPHOLYSINE PHOSPHOHISTIDINE INORGANIC PYROPHOSPHATE PHOSPHATASE"/>
    <property type="match status" value="1"/>
</dbReference>
<dbReference type="InterPro" id="IPR006355">
    <property type="entry name" value="LHPP/HDHD2"/>
</dbReference>